<keyword evidence="4" id="KW-0067">ATP-binding</keyword>
<dbReference type="GO" id="GO:0005737">
    <property type="term" value="C:cytoplasm"/>
    <property type="evidence" value="ECO:0007669"/>
    <property type="project" value="UniProtKB-SubCell"/>
</dbReference>
<evidence type="ECO:0000256" key="5">
    <source>
        <dbReference type="ARBA" id="ARBA00022960"/>
    </source>
</evidence>
<dbReference type="AlphaFoldDB" id="A0A0F9G2I2"/>
<evidence type="ECO:0000313" key="7">
    <source>
        <dbReference type="EMBL" id="KKL92868.1"/>
    </source>
</evidence>
<dbReference type="Gene3D" id="3.30.420.40">
    <property type="match status" value="1"/>
</dbReference>
<dbReference type="GO" id="GO:0000902">
    <property type="term" value="P:cell morphogenesis"/>
    <property type="evidence" value="ECO:0007669"/>
    <property type="project" value="InterPro"/>
</dbReference>
<evidence type="ECO:0000256" key="1">
    <source>
        <dbReference type="ARBA" id="ARBA00004496"/>
    </source>
</evidence>
<dbReference type="InterPro" id="IPR056546">
    <property type="entry name" value="MreB_MamK-like"/>
</dbReference>
<dbReference type="Gene3D" id="3.30.420.150">
    <property type="entry name" value="Exopolyphosphatase. Domain 2"/>
    <property type="match status" value="1"/>
</dbReference>
<organism evidence="7">
    <name type="scientific">marine sediment metagenome</name>
    <dbReference type="NCBI Taxonomy" id="412755"/>
    <lineage>
        <taxon>unclassified sequences</taxon>
        <taxon>metagenomes</taxon>
        <taxon>ecological metagenomes</taxon>
    </lineage>
</organism>
<comment type="caution">
    <text evidence="7">The sequence shown here is derived from an EMBL/GenBank/DDBJ whole genome shotgun (WGS) entry which is preliminary data.</text>
</comment>
<comment type="subcellular location">
    <subcellularLocation>
        <location evidence="1">Cytoplasm</location>
    </subcellularLocation>
</comment>
<evidence type="ECO:0000256" key="6">
    <source>
        <dbReference type="ARBA" id="ARBA00023458"/>
    </source>
</evidence>
<evidence type="ECO:0000256" key="3">
    <source>
        <dbReference type="ARBA" id="ARBA00022741"/>
    </source>
</evidence>
<evidence type="ECO:0000256" key="2">
    <source>
        <dbReference type="ARBA" id="ARBA00022490"/>
    </source>
</evidence>
<sequence length="372" mass="40738">MFSRLLGMLSADMAIDLGTANTLVYVKGRGIVLNEPSVVAIAHVKGRKQVLAVGDEAKMMLGRTPGNIQAIRPLRDGAIADFEVAEEMIKHFIRKVHNRRSFASPQVIVCVPSGSTAVERRAIQESAESAGARRVFLIEEPMAAAIGAGLPVTEPTGSMVVDIGGGSTELVWIDLTRVPRLDRPKAIMRLHAGFKPDDNSPFPAARVVDWISVPLGVATLREQFDDVKNDAARFALMSWFFEENLADFAPYANEQDKEGFQIIGTSGTVTTVAASHLGLRRYDRNRVDGLRMTSDQIDKVIRDYLTLGPEGRRNDPRIGRDRQTLIMSGAAILQALLRIWPTDRLSVADRGLREGLLYAQMSADGVLEDGAY</sequence>
<gene>
    <name evidence="7" type="ORF">LCGC14_1880410</name>
</gene>
<dbReference type="GO" id="GO:0005524">
    <property type="term" value="F:ATP binding"/>
    <property type="evidence" value="ECO:0007669"/>
    <property type="project" value="UniProtKB-KW"/>
</dbReference>
<name>A0A0F9G2I2_9ZZZZ</name>
<dbReference type="PRINTS" id="PR01652">
    <property type="entry name" value="SHAPEPROTEIN"/>
</dbReference>
<comment type="similarity">
    <text evidence="6">Belongs to the FtsA/MreB family.</text>
</comment>
<keyword evidence="5" id="KW-0133">Cell shape</keyword>
<dbReference type="GO" id="GO:0008360">
    <property type="term" value="P:regulation of cell shape"/>
    <property type="evidence" value="ECO:0007669"/>
    <property type="project" value="UniProtKB-KW"/>
</dbReference>
<evidence type="ECO:0000256" key="4">
    <source>
        <dbReference type="ARBA" id="ARBA00022840"/>
    </source>
</evidence>
<reference evidence="7" key="1">
    <citation type="journal article" date="2015" name="Nature">
        <title>Complex archaea that bridge the gap between prokaryotes and eukaryotes.</title>
        <authorList>
            <person name="Spang A."/>
            <person name="Saw J.H."/>
            <person name="Jorgensen S.L."/>
            <person name="Zaremba-Niedzwiedzka K."/>
            <person name="Martijn J."/>
            <person name="Lind A.E."/>
            <person name="van Eijk R."/>
            <person name="Schleper C."/>
            <person name="Guy L."/>
            <person name="Ettema T.J."/>
        </authorList>
    </citation>
    <scope>NUCLEOTIDE SEQUENCE</scope>
</reference>
<keyword evidence="2" id="KW-0963">Cytoplasm</keyword>
<dbReference type="InterPro" id="IPR043129">
    <property type="entry name" value="ATPase_NBD"/>
</dbReference>
<protein>
    <recommendedName>
        <fullName evidence="8">Ppx/GppA phosphatase domain-containing protein</fullName>
    </recommendedName>
</protein>
<dbReference type="SUPFAM" id="SSF53067">
    <property type="entry name" value="Actin-like ATPase domain"/>
    <property type="match status" value="2"/>
</dbReference>
<dbReference type="PANTHER" id="PTHR42749:SF1">
    <property type="entry name" value="CELL SHAPE-DETERMINING PROTEIN MREB"/>
    <property type="match status" value="1"/>
</dbReference>
<evidence type="ECO:0008006" key="8">
    <source>
        <dbReference type="Google" id="ProtNLM"/>
    </source>
</evidence>
<accession>A0A0F9G2I2</accession>
<keyword evidence="3" id="KW-0547">Nucleotide-binding</keyword>
<dbReference type="Pfam" id="PF06723">
    <property type="entry name" value="MreB_Mbl"/>
    <property type="match status" value="1"/>
</dbReference>
<dbReference type="InterPro" id="IPR004753">
    <property type="entry name" value="MreB"/>
</dbReference>
<dbReference type="EMBL" id="LAZR01019350">
    <property type="protein sequence ID" value="KKL92868.1"/>
    <property type="molecule type" value="Genomic_DNA"/>
</dbReference>
<proteinExistence type="inferred from homology"/>
<dbReference type="PANTHER" id="PTHR42749">
    <property type="entry name" value="CELL SHAPE-DETERMINING PROTEIN MREB"/>
    <property type="match status" value="1"/>
</dbReference>